<gene>
    <name evidence="1" type="ORF">A3H26_00180</name>
</gene>
<dbReference type="Proteomes" id="UP000177763">
    <property type="component" value="Unassembled WGS sequence"/>
</dbReference>
<dbReference type="STRING" id="1802630.A3H26_00180"/>
<protein>
    <submittedName>
        <fullName evidence="1">Uncharacterized protein</fullName>
    </submittedName>
</protein>
<evidence type="ECO:0000313" key="2">
    <source>
        <dbReference type="Proteomes" id="UP000177763"/>
    </source>
</evidence>
<proteinExistence type="predicted"/>
<dbReference type="EMBL" id="MEVN01000031">
    <property type="protein sequence ID" value="OGC56724.1"/>
    <property type="molecule type" value="Genomic_DNA"/>
</dbReference>
<comment type="caution">
    <text evidence="1">The sequence shown here is derived from an EMBL/GenBank/DDBJ whole genome shotgun (WGS) entry which is preliminary data.</text>
</comment>
<dbReference type="AlphaFoldDB" id="A0A1F4VHV6"/>
<accession>A0A1F4VHV6</accession>
<evidence type="ECO:0000313" key="1">
    <source>
        <dbReference type="EMBL" id="OGC56724.1"/>
    </source>
</evidence>
<name>A0A1F4VHV6_UNCKA</name>
<organism evidence="1 2">
    <name type="scientific">candidate division WWE3 bacterium RIFCSPLOWO2_12_FULL_36_10</name>
    <dbReference type="NCBI Taxonomy" id="1802630"/>
    <lineage>
        <taxon>Bacteria</taxon>
        <taxon>Katanobacteria</taxon>
    </lineage>
</organism>
<sequence>MSTLKNPQLLFALEAYLRSLVVLGFRLEKTVFPVKGNTSALKVEPEVFINRTRKLTEEERKQLVILGTIKTLFGEDASERLRKILLEQGRESFYEECVLVLEGVRVTNERLSAQVKFCLEFCLGKIKNNVTRKTARQNKVAVKLLVFELTSLDIASTGEVMTTLVSRIAGELASTYVESLQHLAETTSQLAIANLVESLLSARNKHMLVVGLADDREIIEAELKEVRAINSNLRVLDMISGRILTWDSLSSELKDVERELDRVAEILDYKDFDTVRSLQAYRESVLPQLKALQRKSLRAKEEFYSLTCDVASQKRDDLSNSKGRGGSLYNELTSVLMGNLLLSLGITNLQSMGFPESATQVDDLGSQIMRTKDWLSSLVSLEYFTDDANMALVWAQIAQHFVDLGVGDLREILARSATLAARPTDEDLIYYTTAQKSVGLMQSMKEVFKDLVLAGFSALSAKTIAMACFELSLLENDEPINNNVIAMRLAVSTVKNPVTLLYIGCLRHSYEGGVHSILPGLRENEWIKEFLKVVEVVRYYRIPYKVLVAPSDFEIRYTKIYPLDHPYHAIAKSYARELGQSFGVESSLLSDVFTKRGLLELFEYFYEQYLVRVKQAHQDSQTDEWNGWHHQSVQQLLEKEWLSLASKERGVIRSDASIWTYRQIAKGMACGTIFSAMDEGEPLIVFVSGKRSSSEIENRGISAVNGNKVGYFFLPIPRQSSGSIEVFDE</sequence>
<reference evidence="1 2" key="1">
    <citation type="journal article" date="2016" name="Nat. Commun.">
        <title>Thousands of microbial genomes shed light on interconnected biogeochemical processes in an aquifer system.</title>
        <authorList>
            <person name="Anantharaman K."/>
            <person name="Brown C.T."/>
            <person name="Hug L.A."/>
            <person name="Sharon I."/>
            <person name="Castelle C.J."/>
            <person name="Probst A.J."/>
            <person name="Thomas B.C."/>
            <person name="Singh A."/>
            <person name="Wilkins M.J."/>
            <person name="Karaoz U."/>
            <person name="Brodie E.L."/>
            <person name="Williams K.H."/>
            <person name="Hubbard S.S."/>
            <person name="Banfield J.F."/>
        </authorList>
    </citation>
    <scope>NUCLEOTIDE SEQUENCE [LARGE SCALE GENOMIC DNA]</scope>
</reference>